<name>A0A7Y0L5E8_9FIRM</name>
<dbReference type="InterPro" id="IPR027417">
    <property type="entry name" value="P-loop_NTPase"/>
</dbReference>
<dbReference type="EMBL" id="JABBVZ010000059">
    <property type="protein sequence ID" value="NMP23637.1"/>
    <property type="molecule type" value="Genomic_DNA"/>
</dbReference>
<dbReference type="PANTHER" id="PTHR37816:SF3">
    <property type="entry name" value="MODULATES DNA TOPOLOGY"/>
    <property type="match status" value="1"/>
</dbReference>
<comment type="caution">
    <text evidence="1">The sequence shown here is derived from an EMBL/GenBank/DDBJ whole genome shotgun (WGS) entry which is preliminary data.</text>
</comment>
<keyword evidence="2" id="KW-1185">Reference proteome</keyword>
<dbReference type="RefSeq" id="WP_169101096.1">
    <property type="nucleotide sequence ID" value="NZ_JABBVZ010000059.1"/>
</dbReference>
<evidence type="ECO:0000313" key="1">
    <source>
        <dbReference type="EMBL" id="NMP23637.1"/>
    </source>
</evidence>
<dbReference type="SUPFAM" id="SSF52540">
    <property type="entry name" value="P-loop containing nucleoside triphosphate hydrolases"/>
    <property type="match status" value="1"/>
</dbReference>
<protein>
    <submittedName>
        <fullName evidence="1">Topology modulation protein</fullName>
    </submittedName>
</protein>
<dbReference type="CDD" id="cd02019">
    <property type="entry name" value="NK"/>
    <property type="match status" value="1"/>
</dbReference>
<evidence type="ECO:0000313" key="2">
    <source>
        <dbReference type="Proteomes" id="UP000533476"/>
    </source>
</evidence>
<dbReference type="InterPro" id="IPR052922">
    <property type="entry name" value="Cytidylate_Kinase-2"/>
</dbReference>
<dbReference type="Gene3D" id="3.40.50.300">
    <property type="entry name" value="P-loop containing nucleotide triphosphate hydrolases"/>
    <property type="match status" value="1"/>
</dbReference>
<gene>
    <name evidence="1" type="ORF">HIJ39_14940</name>
</gene>
<dbReference type="Proteomes" id="UP000533476">
    <property type="component" value="Unassembled WGS sequence"/>
</dbReference>
<dbReference type="PANTHER" id="PTHR37816">
    <property type="entry name" value="YALI0E33011P"/>
    <property type="match status" value="1"/>
</dbReference>
<dbReference type="AlphaFoldDB" id="A0A7Y0L5E8"/>
<organism evidence="1 2">
    <name type="scientific">Sulfobacillus harzensis</name>
    <dbReference type="NCBI Taxonomy" id="2729629"/>
    <lineage>
        <taxon>Bacteria</taxon>
        <taxon>Bacillati</taxon>
        <taxon>Bacillota</taxon>
        <taxon>Clostridia</taxon>
        <taxon>Eubacteriales</taxon>
        <taxon>Clostridiales Family XVII. Incertae Sedis</taxon>
        <taxon>Sulfobacillus</taxon>
    </lineage>
</organism>
<reference evidence="1 2" key="1">
    <citation type="submission" date="2020-04" db="EMBL/GenBank/DDBJ databases">
        <authorList>
            <person name="Zhang R."/>
            <person name="Schippers A."/>
        </authorList>
    </citation>
    <scope>NUCLEOTIDE SEQUENCE [LARGE SCALE GENOMIC DNA]</scope>
    <source>
        <strain evidence="1 2">DSM 109850</strain>
    </source>
</reference>
<sequence length="184" mass="21297">MQRILVMGVSSGAGKSTFARRLSLRTGLPVYHLDAIFWQPGWVELSRDEFYQRQAAIAAQDAWIIEGNYTSVGYEMRLARADAIIYLEVSLVRCLYRIYKRRIQYRNTTRPDMGPGCPEKVDWAFLRFILTTYHRRRKEIAARLAAFQSINPANQVIWLRGSRQIESFWENFPAGEDAGDSMLP</sequence>
<accession>A0A7Y0L5E8</accession>
<proteinExistence type="predicted"/>